<evidence type="ECO:0000313" key="1">
    <source>
        <dbReference type="EMBL" id="MBO1928307.1"/>
    </source>
</evidence>
<keyword evidence="2" id="KW-1185">Reference proteome</keyword>
<accession>A0ABS3Q7L4</accession>
<protein>
    <recommendedName>
        <fullName evidence="3">DNA binding HTH domain-containing protein</fullName>
    </recommendedName>
</protein>
<name>A0ABS3Q7L4_9GAMM</name>
<reference evidence="1 2" key="1">
    <citation type="submission" date="2021-03" db="EMBL/GenBank/DDBJ databases">
        <title>Thiomicrorhabdus sp.nov.,novel sulfur-oxidizing bacteria isolated from coastal sediment.</title>
        <authorList>
            <person name="Liu X."/>
        </authorList>
    </citation>
    <scope>NUCLEOTIDE SEQUENCE [LARGE SCALE GENOMIC DNA]</scope>
    <source>
        <strain evidence="1 2">6S2-11</strain>
    </source>
</reference>
<sequence>MMFEHSPSLYQTNGNSAQLASELNHQESEFIALNYAEWRAQGITNRAIAKNYMVTMKHLKKHMKQHGVKWIA</sequence>
<proteinExistence type="predicted"/>
<evidence type="ECO:0000313" key="2">
    <source>
        <dbReference type="Proteomes" id="UP000664835"/>
    </source>
</evidence>
<dbReference type="EMBL" id="JAGETV010000035">
    <property type="protein sequence ID" value="MBO1928307.1"/>
    <property type="molecule type" value="Genomic_DNA"/>
</dbReference>
<organism evidence="1 2">
    <name type="scientific">Thiomicrorhabdus marina</name>
    <dbReference type="NCBI Taxonomy" id="2818442"/>
    <lineage>
        <taxon>Bacteria</taxon>
        <taxon>Pseudomonadati</taxon>
        <taxon>Pseudomonadota</taxon>
        <taxon>Gammaproteobacteria</taxon>
        <taxon>Thiotrichales</taxon>
        <taxon>Piscirickettsiaceae</taxon>
        <taxon>Thiomicrorhabdus</taxon>
    </lineage>
</organism>
<evidence type="ECO:0008006" key="3">
    <source>
        <dbReference type="Google" id="ProtNLM"/>
    </source>
</evidence>
<dbReference type="RefSeq" id="WP_208150922.1">
    <property type="nucleotide sequence ID" value="NZ_JAGETV010000035.1"/>
</dbReference>
<gene>
    <name evidence="1" type="ORF">J3998_12055</name>
</gene>
<comment type="caution">
    <text evidence="1">The sequence shown here is derived from an EMBL/GenBank/DDBJ whole genome shotgun (WGS) entry which is preliminary data.</text>
</comment>
<dbReference type="Proteomes" id="UP000664835">
    <property type="component" value="Unassembled WGS sequence"/>
</dbReference>